<keyword evidence="7 8" id="KW-0132">Cell division</keyword>
<dbReference type="RefSeq" id="WP_107888859.1">
    <property type="nucleotide sequence ID" value="NZ_CP028519.1"/>
</dbReference>
<comment type="pathway">
    <text evidence="2 7 8">Cell wall biogenesis; peptidoglycan biosynthesis.</text>
</comment>
<keyword evidence="12" id="KW-1185">Reference proteome</keyword>
<dbReference type="Gene3D" id="3.90.190.20">
    <property type="entry name" value="Mur ligase, C-terminal domain"/>
    <property type="match status" value="1"/>
</dbReference>
<evidence type="ECO:0000256" key="8">
    <source>
        <dbReference type="RuleBase" id="RU003664"/>
    </source>
</evidence>
<dbReference type="InterPro" id="IPR036565">
    <property type="entry name" value="Mur-like_cat_sf"/>
</dbReference>
<dbReference type="PANTHER" id="PTHR43692:SF1">
    <property type="entry name" value="UDP-N-ACETYLMURAMOYLALANINE--D-GLUTAMATE LIGASE"/>
    <property type="match status" value="1"/>
</dbReference>
<dbReference type="Pfam" id="PF08245">
    <property type="entry name" value="Mur_ligase_M"/>
    <property type="match status" value="1"/>
</dbReference>
<keyword evidence="7 8" id="KW-0573">Peptidoglycan synthesis</keyword>
<dbReference type="KEGG" id="maer:DAI18_05215"/>
<evidence type="ECO:0000259" key="9">
    <source>
        <dbReference type="Pfam" id="PF02875"/>
    </source>
</evidence>
<dbReference type="GO" id="GO:0008764">
    <property type="term" value="F:UDP-N-acetylmuramoylalanine-D-glutamate ligase activity"/>
    <property type="evidence" value="ECO:0007669"/>
    <property type="project" value="UniProtKB-UniRule"/>
</dbReference>
<keyword evidence="7 8" id="KW-0133">Cell shape</keyword>
<evidence type="ECO:0000313" key="12">
    <source>
        <dbReference type="Proteomes" id="UP000244173"/>
    </source>
</evidence>
<keyword evidence="6 7" id="KW-0067">ATP-binding</keyword>
<organism evidence="11 12">
    <name type="scientific">Microvirgula aerodenitrificans</name>
    <dbReference type="NCBI Taxonomy" id="57480"/>
    <lineage>
        <taxon>Bacteria</taxon>
        <taxon>Pseudomonadati</taxon>
        <taxon>Pseudomonadota</taxon>
        <taxon>Betaproteobacteria</taxon>
        <taxon>Neisseriales</taxon>
        <taxon>Aquaspirillaceae</taxon>
        <taxon>Microvirgula</taxon>
    </lineage>
</organism>
<comment type="function">
    <text evidence="7 8">Cell wall formation. Catalyzes the addition of glutamate to the nucleotide precursor UDP-N-acetylmuramoyl-L-alanine (UMA).</text>
</comment>
<evidence type="ECO:0000256" key="3">
    <source>
        <dbReference type="ARBA" id="ARBA00022490"/>
    </source>
</evidence>
<keyword evidence="7 8" id="KW-0131">Cell cycle</keyword>
<dbReference type="SUPFAM" id="SSF53244">
    <property type="entry name" value="MurD-like peptide ligases, peptide-binding domain"/>
    <property type="match status" value="1"/>
</dbReference>
<keyword evidence="5 7" id="KW-0547">Nucleotide-binding</keyword>
<dbReference type="SUPFAM" id="SSF51984">
    <property type="entry name" value="MurCD N-terminal domain"/>
    <property type="match status" value="1"/>
</dbReference>
<dbReference type="OrthoDB" id="9809796at2"/>
<dbReference type="GO" id="GO:0008360">
    <property type="term" value="P:regulation of cell shape"/>
    <property type="evidence" value="ECO:0007669"/>
    <property type="project" value="UniProtKB-KW"/>
</dbReference>
<dbReference type="Pfam" id="PF21799">
    <property type="entry name" value="MurD-like_N"/>
    <property type="match status" value="1"/>
</dbReference>
<dbReference type="Gene3D" id="3.40.1190.10">
    <property type="entry name" value="Mur-like, catalytic domain"/>
    <property type="match status" value="1"/>
</dbReference>
<dbReference type="HAMAP" id="MF_00639">
    <property type="entry name" value="MurD"/>
    <property type="match status" value="1"/>
</dbReference>
<comment type="subcellular location">
    <subcellularLocation>
        <location evidence="1 7 8">Cytoplasm</location>
    </subcellularLocation>
</comment>
<evidence type="ECO:0000256" key="4">
    <source>
        <dbReference type="ARBA" id="ARBA00022598"/>
    </source>
</evidence>
<evidence type="ECO:0000256" key="1">
    <source>
        <dbReference type="ARBA" id="ARBA00004496"/>
    </source>
</evidence>
<dbReference type="AlphaFoldDB" id="A0A2S0P7Z3"/>
<accession>A0A2S0P7Z3</accession>
<reference evidence="11 12" key="1">
    <citation type="submission" date="2018-04" db="EMBL/GenBank/DDBJ databases">
        <title>Denitrifier Microvirgula.</title>
        <authorList>
            <person name="Anderson E."/>
            <person name="Jang J."/>
            <person name="Ishii S."/>
        </authorList>
    </citation>
    <scope>NUCLEOTIDE SEQUENCE [LARGE SCALE GENOMIC DNA]</scope>
    <source>
        <strain evidence="11 12">BE2.4</strain>
    </source>
</reference>
<dbReference type="SUPFAM" id="SSF53623">
    <property type="entry name" value="MurD-like peptide ligases, catalytic domain"/>
    <property type="match status" value="1"/>
</dbReference>
<evidence type="ECO:0000256" key="7">
    <source>
        <dbReference type="HAMAP-Rule" id="MF_00639"/>
    </source>
</evidence>
<dbReference type="GO" id="GO:0051301">
    <property type="term" value="P:cell division"/>
    <property type="evidence" value="ECO:0007669"/>
    <property type="project" value="UniProtKB-KW"/>
</dbReference>
<evidence type="ECO:0000313" key="11">
    <source>
        <dbReference type="EMBL" id="AVY93509.1"/>
    </source>
</evidence>
<dbReference type="EMBL" id="CP028519">
    <property type="protein sequence ID" value="AVY93509.1"/>
    <property type="molecule type" value="Genomic_DNA"/>
</dbReference>
<feature type="domain" description="Mur ligase central" evidence="10">
    <location>
        <begin position="116"/>
        <end position="293"/>
    </location>
</feature>
<comment type="similarity">
    <text evidence="7">Belongs to the MurCDEF family.</text>
</comment>
<proteinExistence type="inferred from homology"/>
<sequence length="456" mass="47302">MFADLGLKQKTVGVVGFGDTGLAAAAFLASRVGRLVVADSRDVLPHADELRVVAPDADVRTGAFDAATFAGCDLLVVSPGVPVATPAIAAFTGEVVGDVELFARAIRPLGKPVIAITGSNGKTTVTSLVGHLCHATGLRAVVAGNIGLPTLAALTGIEREGRLPDLFVLELSSFQLETTRSLDAVAATVLNISEDHLNRYRDLLAYADSKAAVFNGAGVQVLNADDVFVRAMARPDRRHVTFSLRDPSADYALVERDGRHWLQAGGVPLLAADEMQLVGLHNAANALAALALAEAAGMPRAGLVAGLKTFRGLPHRVEHVLTHGGVDFIDDSKGTNVGATEAALNGMTRPVVLIAGGDGKGQDFAPLKPAIARIARAVVLIGRDAAQIRGALDGIAQPVIDCATLEDATREAFALAQAGDVVLLSPACASFDMFRGYAHRSEVFIDAARAIAAGRS</sequence>
<dbReference type="InterPro" id="IPR005762">
    <property type="entry name" value="MurD"/>
</dbReference>
<keyword evidence="4 7" id="KW-0436">Ligase</keyword>
<dbReference type="UniPathway" id="UPA00219"/>
<comment type="catalytic activity">
    <reaction evidence="7 8">
        <text>UDP-N-acetyl-alpha-D-muramoyl-L-alanine + D-glutamate + ATP = UDP-N-acetyl-alpha-D-muramoyl-L-alanyl-D-glutamate + ADP + phosphate + H(+)</text>
        <dbReference type="Rhea" id="RHEA:16429"/>
        <dbReference type="ChEBI" id="CHEBI:15378"/>
        <dbReference type="ChEBI" id="CHEBI:29986"/>
        <dbReference type="ChEBI" id="CHEBI:30616"/>
        <dbReference type="ChEBI" id="CHEBI:43474"/>
        <dbReference type="ChEBI" id="CHEBI:83898"/>
        <dbReference type="ChEBI" id="CHEBI:83900"/>
        <dbReference type="ChEBI" id="CHEBI:456216"/>
        <dbReference type="EC" id="6.3.2.9"/>
    </reaction>
</comment>
<dbReference type="GO" id="GO:0005524">
    <property type="term" value="F:ATP binding"/>
    <property type="evidence" value="ECO:0007669"/>
    <property type="project" value="UniProtKB-UniRule"/>
</dbReference>
<keyword evidence="3 7" id="KW-0963">Cytoplasm</keyword>
<dbReference type="InterPro" id="IPR004101">
    <property type="entry name" value="Mur_ligase_C"/>
</dbReference>
<evidence type="ECO:0000256" key="6">
    <source>
        <dbReference type="ARBA" id="ARBA00022840"/>
    </source>
</evidence>
<dbReference type="Pfam" id="PF02875">
    <property type="entry name" value="Mur_ligase_C"/>
    <property type="match status" value="1"/>
</dbReference>
<evidence type="ECO:0000259" key="10">
    <source>
        <dbReference type="Pfam" id="PF08245"/>
    </source>
</evidence>
<dbReference type="InterPro" id="IPR013221">
    <property type="entry name" value="Mur_ligase_cen"/>
</dbReference>
<dbReference type="GO" id="GO:0009252">
    <property type="term" value="P:peptidoglycan biosynthetic process"/>
    <property type="evidence" value="ECO:0007669"/>
    <property type="project" value="UniProtKB-UniRule"/>
</dbReference>
<evidence type="ECO:0000256" key="5">
    <source>
        <dbReference type="ARBA" id="ARBA00022741"/>
    </source>
</evidence>
<dbReference type="GO" id="GO:0071555">
    <property type="term" value="P:cell wall organization"/>
    <property type="evidence" value="ECO:0007669"/>
    <property type="project" value="UniProtKB-KW"/>
</dbReference>
<gene>
    <name evidence="7" type="primary">murD</name>
    <name evidence="11" type="ORF">DAI18_05215</name>
</gene>
<dbReference type="GO" id="GO:0005737">
    <property type="term" value="C:cytoplasm"/>
    <property type="evidence" value="ECO:0007669"/>
    <property type="project" value="UniProtKB-SubCell"/>
</dbReference>
<protein>
    <recommendedName>
        <fullName evidence="7 8">UDP-N-acetylmuramoylalanine--D-glutamate ligase</fullName>
        <ecNumber evidence="7 8">6.3.2.9</ecNumber>
    </recommendedName>
    <alternativeName>
        <fullName evidence="7">D-glutamic acid-adding enzyme</fullName>
    </alternativeName>
    <alternativeName>
        <fullName evidence="7">UDP-N-acetylmuramoyl-L-alanyl-D-glutamate synthetase</fullName>
    </alternativeName>
</protein>
<evidence type="ECO:0000256" key="2">
    <source>
        <dbReference type="ARBA" id="ARBA00004752"/>
    </source>
</evidence>
<keyword evidence="7 8" id="KW-0961">Cell wall biogenesis/degradation</keyword>
<feature type="binding site" evidence="7">
    <location>
        <begin position="118"/>
        <end position="124"/>
    </location>
    <ligand>
        <name>ATP</name>
        <dbReference type="ChEBI" id="CHEBI:30616"/>
    </ligand>
</feature>
<dbReference type="STRING" id="1122240.GCA_000620105_01099"/>
<dbReference type="PANTHER" id="PTHR43692">
    <property type="entry name" value="UDP-N-ACETYLMURAMOYLALANINE--D-GLUTAMATE LIGASE"/>
    <property type="match status" value="1"/>
</dbReference>
<name>A0A2S0P7Z3_9NEIS</name>
<dbReference type="InterPro" id="IPR036615">
    <property type="entry name" value="Mur_ligase_C_dom_sf"/>
</dbReference>
<dbReference type="NCBIfam" id="TIGR01087">
    <property type="entry name" value="murD"/>
    <property type="match status" value="1"/>
</dbReference>
<dbReference type="Gene3D" id="3.40.50.720">
    <property type="entry name" value="NAD(P)-binding Rossmann-like Domain"/>
    <property type="match status" value="1"/>
</dbReference>
<feature type="domain" description="Mur ligase C-terminal" evidence="9">
    <location>
        <begin position="315"/>
        <end position="428"/>
    </location>
</feature>
<dbReference type="EC" id="6.3.2.9" evidence="7 8"/>
<dbReference type="Proteomes" id="UP000244173">
    <property type="component" value="Chromosome"/>
</dbReference>